<name>D2VF00_NAEGR</name>
<dbReference type="RefSeq" id="XP_002677340.1">
    <property type="nucleotide sequence ID" value="XM_002677294.1"/>
</dbReference>
<dbReference type="GeneID" id="8856941"/>
<organism evidence="2">
    <name type="scientific">Naegleria gruberi</name>
    <name type="common">Amoeba</name>
    <dbReference type="NCBI Taxonomy" id="5762"/>
    <lineage>
        <taxon>Eukaryota</taxon>
        <taxon>Discoba</taxon>
        <taxon>Heterolobosea</taxon>
        <taxon>Tetramitia</taxon>
        <taxon>Eutetramitia</taxon>
        <taxon>Vahlkampfiidae</taxon>
        <taxon>Naegleria</taxon>
    </lineage>
</organism>
<reference evidence="1 2" key="1">
    <citation type="journal article" date="2010" name="Cell">
        <title>The genome of Naegleria gruberi illuminates early eukaryotic versatility.</title>
        <authorList>
            <person name="Fritz-Laylin L.K."/>
            <person name="Prochnik S.E."/>
            <person name="Ginger M.L."/>
            <person name="Dacks J.B."/>
            <person name="Carpenter M.L."/>
            <person name="Field M.C."/>
            <person name="Kuo A."/>
            <person name="Paredez A."/>
            <person name="Chapman J."/>
            <person name="Pham J."/>
            <person name="Shu S."/>
            <person name="Neupane R."/>
            <person name="Cipriano M."/>
            <person name="Mancuso J."/>
            <person name="Tu H."/>
            <person name="Salamov A."/>
            <person name="Lindquist E."/>
            <person name="Shapiro H."/>
            <person name="Lucas S."/>
            <person name="Grigoriev I.V."/>
            <person name="Cande W.Z."/>
            <person name="Fulton C."/>
            <person name="Rokhsar D.S."/>
            <person name="Dawson S.C."/>
        </authorList>
    </citation>
    <scope>NUCLEOTIDE SEQUENCE [LARGE SCALE GENOMIC DNA]</scope>
    <source>
        <strain evidence="1 2">NEG-M</strain>
    </source>
</reference>
<protein>
    <submittedName>
        <fullName evidence="1">Predicted protein</fullName>
    </submittedName>
</protein>
<accession>D2VF00</accession>
<dbReference type="InParanoid" id="D2VF00"/>
<evidence type="ECO:0000313" key="1">
    <source>
        <dbReference type="EMBL" id="EFC44596.1"/>
    </source>
</evidence>
<dbReference type="InterPro" id="IPR015943">
    <property type="entry name" value="WD40/YVTN_repeat-like_dom_sf"/>
</dbReference>
<gene>
    <name evidence="1" type="ORF">NAEGRDRAFT_67454</name>
</gene>
<dbReference type="SUPFAM" id="SSF63829">
    <property type="entry name" value="Calcium-dependent phosphotriesterase"/>
    <property type="match status" value="1"/>
</dbReference>
<dbReference type="KEGG" id="ngr:NAEGRDRAFT_67454"/>
<proteinExistence type="predicted"/>
<keyword evidence="2" id="KW-1185">Reference proteome</keyword>
<dbReference type="EMBL" id="GG738867">
    <property type="protein sequence ID" value="EFC44596.1"/>
    <property type="molecule type" value="Genomic_DNA"/>
</dbReference>
<evidence type="ECO:0000313" key="2">
    <source>
        <dbReference type="Proteomes" id="UP000006671"/>
    </source>
</evidence>
<sequence>MEQHGGGENVVFCLIDFFKTPSSSSSESNNNSSPLQNYLKQKFREPTKMEYSGRFIIEKIIDFENTFYNFVIVREYNLLMIIFGNGEVKFLDLDSYIVVLSLNVGKGLKTVTLERAIPSQLSVILGASNDILLKYDLKKILEEKLTNDSLSTALIWEKTIDCEFLWGIGSMENQIFVIDYNNDAIRVYDSKTGDSVLRILPGFNNLVDLKFLPNGDLIACGNKFVGLFKKDENGEWKVHKKVHSTENELNRCFAIYYEEKSEKIYISDADGSVCVFSKDLVQLSKHKLEEFNDNYCLVVNEKNGKMLISNSGKMQLLILN</sequence>
<dbReference type="Proteomes" id="UP000006671">
    <property type="component" value="Unassembled WGS sequence"/>
</dbReference>
<dbReference type="AlphaFoldDB" id="D2VF00"/>
<dbReference type="Gene3D" id="2.130.10.10">
    <property type="entry name" value="YVTN repeat-like/Quinoprotein amine dehydrogenase"/>
    <property type="match status" value="1"/>
</dbReference>
<dbReference type="VEuPathDB" id="AmoebaDB:NAEGRDRAFT_67454"/>